<dbReference type="AlphaFoldDB" id="A0A2S6FZD4"/>
<dbReference type="RefSeq" id="WP_029452758.1">
    <property type="nucleotide sequence ID" value="NZ_PTIS01000003.1"/>
</dbReference>
<dbReference type="GeneID" id="75090892"/>
<evidence type="ECO:0000313" key="2">
    <source>
        <dbReference type="Proteomes" id="UP000239863"/>
    </source>
</evidence>
<dbReference type="Proteomes" id="UP000239863">
    <property type="component" value="Unassembled WGS sequence"/>
</dbReference>
<evidence type="ECO:0000313" key="1">
    <source>
        <dbReference type="EMBL" id="PPK48987.1"/>
    </source>
</evidence>
<dbReference type="STRING" id="37659.GCA_000703125_02045"/>
<comment type="caution">
    <text evidence="1">The sequence shown here is derived from an EMBL/GenBank/DDBJ whole genome shotgun (WGS) entry which is preliminary data.</text>
</comment>
<proteinExistence type="predicted"/>
<dbReference type="EMBL" id="PTIS01000003">
    <property type="protein sequence ID" value="PPK48987.1"/>
    <property type="molecule type" value="Genomic_DNA"/>
</dbReference>
<name>A0A2S6FZD4_9CLOT</name>
<gene>
    <name evidence="1" type="ORF">BD821_103115</name>
</gene>
<organism evidence="1 2">
    <name type="scientific">Clostridium algidicarnis DSM 15099</name>
    <dbReference type="NCBI Taxonomy" id="1121295"/>
    <lineage>
        <taxon>Bacteria</taxon>
        <taxon>Bacillati</taxon>
        <taxon>Bacillota</taxon>
        <taxon>Clostridia</taxon>
        <taxon>Eubacteriales</taxon>
        <taxon>Clostridiaceae</taxon>
        <taxon>Clostridium</taxon>
    </lineage>
</organism>
<protein>
    <recommendedName>
        <fullName evidence="3">Nitrogen regulatory protein P-II family</fullName>
    </recommendedName>
</protein>
<sequence length="117" mass="12913">MQVLFLVLNKIDCLEGILENFAREGIKGATVIESTGMARILNDVGNDVPIFGSIRMIMNEKYPFNKTIFVVIEDHQLDTAVSCIKKETGELSKPDVGIIFTVPVGYVEGINVGRKPE</sequence>
<accession>A0A2S6FZD4</accession>
<reference evidence="1 2" key="1">
    <citation type="submission" date="2018-02" db="EMBL/GenBank/DDBJ databases">
        <title>Genomic Encyclopedia of Archaeal and Bacterial Type Strains, Phase II (KMG-II): from individual species to whole genera.</title>
        <authorList>
            <person name="Goeker M."/>
        </authorList>
    </citation>
    <scope>NUCLEOTIDE SEQUENCE [LARGE SCALE GENOMIC DNA]</scope>
    <source>
        <strain evidence="1 2">DSM 15099</strain>
    </source>
</reference>
<dbReference type="SUPFAM" id="SSF54913">
    <property type="entry name" value="GlnB-like"/>
    <property type="match status" value="1"/>
</dbReference>
<evidence type="ECO:0008006" key="3">
    <source>
        <dbReference type="Google" id="ProtNLM"/>
    </source>
</evidence>
<dbReference type="InterPro" id="IPR011322">
    <property type="entry name" value="N-reg_PII-like_a/b"/>
</dbReference>
<dbReference type="OrthoDB" id="9810781at2"/>